<dbReference type="CDD" id="cd02649">
    <property type="entry name" value="nuc_hydro_CeIAG"/>
    <property type="match status" value="1"/>
</dbReference>
<accession>A0A8D5U4G1</accession>
<evidence type="ECO:0000313" key="5">
    <source>
        <dbReference type="Proteomes" id="UP000825123"/>
    </source>
</evidence>
<dbReference type="GO" id="GO:0016799">
    <property type="term" value="F:hydrolase activity, hydrolyzing N-glycosyl compounds"/>
    <property type="evidence" value="ECO:0007669"/>
    <property type="project" value="InterPro"/>
</dbReference>
<dbReference type="SUPFAM" id="SSF53590">
    <property type="entry name" value="Nucleoside hydrolase"/>
    <property type="match status" value="1"/>
</dbReference>
<protein>
    <submittedName>
        <fullName evidence="4">Nucleoside hydrolase</fullName>
    </submittedName>
</protein>
<evidence type="ECO:0000256" key="1">
    <source>
        <dbReference type="ARBA" id="ARBA00022801"/>
    </source>
</evidence>
<dbReference type="Proteomes" id="UP000825123">
    <property type="component" value="Chromosome"/>
</dbReference>
<dbReference type="Pfam" id="PF01156">
    <property type="entry name" value="IU_nuc_hydro"/>
    <property type="match status" value="1"/>
</dbReference>
<dbReference type="GeneID" id="66162287"/>
<gene>
    <name evidence="4" type="ORF">KN1_05330</name>
</gene>
<dbReference type="InterPro" id="IPR052775">
    <property type="entry name" value="IUN_hydrolase"/>
</dbReference>
<dbReference type="AlphaFoldDB" id="A0A8D5U4G1"/>
<dbReference type="EMBL" id="AP024597">
    <property type="protein sequence ID" value="BCU69236.1"/>
    <property type="molecule type" value="Genomic_DNA"/>
</dbReference>
<organism evidence="4 5">
    <name type="scientific">Stygiolobus caldivivus</name>
    <dbReference type="NCBI Taxonomy" id="2824673"/>
    <lineage>
        <taxon>Archaea</taxon>
        <taxon>Thermoproteota</taxon>
        <taxon>Thermoprotei</taxon>
        <taxon>Sulfolobales</taxon>
        <taxon>Sulfolobaceae</taxon>
        <taxon>Stygiolobus</taxon>
    </lineage>
</organism>
<dbReference type="RefSeq" id="WP_221289287.1">
    <property type="nucleotide sequence ID" value="NZ_AP024597.1"/>
</dbReference>
<sequence length="307" mass="34304">MKRKVIFDTDTASDDTIALMMSLDFFDVIGVTIVSGNVKFEHEVKNALFTLEYLGREDVPVFLGAQRPIMGVWRTVEEVHGEKGMGRWDIPTPSKKPENKFASDAIIELSKKYCCELEVLAVSPLTNLALAYLKDPSIVNRIKKVWIMGGAFTKGNTTEIAEFNFWVDPEAAKIVINGGFNITLVPWEVTEESATITDDEWEKISALNTKRSNFFVKVNEILREYSKKVGSPGSVHPDSLTVTIAYDNTLVLGSVKKSVDVETCGKSRGAMLIDWYNLTNSETKVEIITKADSIKFKKYLIDVLSKA</sequence>
<dbReference type="InterPro" id="IPR036452">
    <property type="entry name" value="Ribo_hydro-like"/>
</dbReference>
<evidence type="ECO:0000313" key="4">
    <source>
        <dbReference type="EMBL" id="BCU69236.1"/>
    </source>
</evidence>
<feature type="domain" description="Inosine/uridine-preferring nucleoside hydrolase" evidence="3">
    <location>
        <begin position="5"/>
        <end position="297"/>
    </location>
</feature>
<keyword evidence="1 4" id="KW-0378">Hydrolase</keyword>
<dbReference type="KEGG" id="csty:KN1_05330"/>
<name>A0A8D5U4G1_9CREN</name>
<keyword evidence="2" id="KW-0326">Glycosidase</keyword>
<dbReference type="PROSITE" id="PS01247">
    <property type="entry name" value="IUNH"/>
    <property type="match status" value="1"/>
</dbReference>
<dbReference type="PANTHER" id="PTHR46190">
    <property type="entry name" value="SI:CH211-201H21.5-RELATED"/>
    <property type="match status" value="1"/>
</dbReference>
<dbReference type="InterPro" id="IPR015910">
    <property type="entry name" value="I/U_nuclsd_hydro_CS"/>
</dbReference>
<keyword evidence="5" id="KW-1185">Reference proteome</keyword>
<reference evidence="4 5" key="1">
    <citation type="submission" date="2021-04" db="EMBL/GenBank/DDBJ databases">
        <title>Complete genome sequence of Stygiolobus sp. KN-1.</title>
        <authorList>
            <person name="Nakamura K."/>
            <person name="Sakai H."/>
            <person name="Kurosawa N."/>
        </authorList>
    </citation>
    <scope>NUCLEOTIDE SEQUENCE [LARGE SCALE GENOMIC DNA]</scope>
    <source>
        <strain evidence="4 5">KN-1</strain>
    </source>
</reference>
<dbReference type="Gene3D" id="3.90.245.10">
    <property type="entry name" value="Ribonucleoside hydrolase-like"/>
    <property type="match status" value="1"/>
</dbReference>
<dbReference type="InterPro" id="IPR001910">
    <property type="entry name" value="Inosine/uridine_hydrolase_dom"/>
</dbReference>
<evidence type="ECO:0000256" key="2">
    <source>
        <dbReference type="ARBA" id="ARBA00023295"/>
    </source>
</evidence>
<dbReference type="PANTHER" id="PTHR46190:SF1">
    <property type="entry name" value="SI:CH211-201H21.5"/>
    <property type="match status" value="1"/>
</dbReference>
<proteinExistence type="predicted"/>
<evidence type="ECO:0000259" key="3">
    <source>
        <dbReference type="Pfam" id="PF01156"/>
    </source>
</evidence>